<dbReference type="CDD" id="cd16031">
    <property type="entry name" value="G6S_like"/>
    <property type="match status" value="1"/>
</dbReference>
<organism evidence="4 5">
    <name type="scientific">Novipirellula herctigrandis</name>
    <dbReference type="NCBI Taxonomy" id="2527986"/>
    <lineage>
        <taxon>Bacteria</taxon>
        <taxon>Pseudomonadati</taxon>
        <taxon>Planctomycetota</taxon>
        <taxon>Planctomycetia</taxon>
        <taxon>Pirellulales</taxon>
        <taxon>Pirellulaceae</taxon>
        <taxon>Novipirellula</taxon>
    </lineage>
</organism>
<dbReference type="RefSeq" id="WP_146395991.1">
    <property type="nucleotide sequence ID" value="NZ_SJPJ01000001.1"/>
</dbReference>
<dbReference type="InterPro" id="IPR000917">
    <property type="entry name" value="Sulfatase_N"/>
</dbReference>
<dbReference type="OrthoDB" id="237120at2"/>
<evidence type="ECO:0000256" key="2">
    <source>
        <dbReference type="ARBA" id="ARBA00022801"/>
    </source>
</evidence>
<reference evidence="4 5" key="1">
    <citation type="submission" date="2019-02" db="EMBL/GenBank/DDBJ databases">
        <title>Deep-cultivation of Planctomycetes and their phenomic and genomic characterization uncovers novel biology.</title>
        <authorList>
            <person name="Wiegand S."/>
            <person name="Jogler M."/>
            <person name="Boedeker C."/>
            <person name="Pinto D."/>
            <person name="Vollmers J."/>
            <person name="Rivas-Marin E."/>
            <person name="Kohn T."/>
            <person name="Peeters S.H."/>
            <person name="Heuer A."/>
            <person name="Rast P."/>
            <person name="Oberbeckmann S."/>
            <person name="Bunk B."/>
            <person name="Jeske O."/>
            <person name="Meyerdierks A."/>
            <person name="Storesund J.E."/>
            <person name="Kallscheuer N."/>
            <person name="Luecker S."/>
            <person name="Lage O.M."/>
            <person name="Pohl T."/>
            <person name="Merkel B.J."/>
            <person name="Hornburger P."/>
            <person name="Mueller R.-W."/>
            <person name="Bruemmer F."/>
            <person name="Labrenz M."/>
            <person name="Spormann A.M."/>
            <person name="Op Den Camp H."/>
            <person name="Overmann J."/>
            <person name="Amann R."/>
            <person name="Jetten M.S.M."/>
            <person name="Mascher T."/>
            <person name="Medema M.H."/>
            <person name="Devos D.P."/>
            <person name="Kaster A.-K."/>
            <person name="Ovreas L."/>
            <person name="Rohde M."/>
            <person name="Galperin M.Y."/>
            <person name="Jogler C."/>
        </authorList>
    </citation>
    <scope>NUCLEOTIDE SEQUENCE [LARGE SCALE GENOMIC DNA]</scope>
    <source>
        <strain evidence="4 5">CA13</strain>
    </source>
</reference>
<dbReference type="SUPFAM" id="SSF53649">
    <property type="entry name" value="Alkaline phosphatase-like"/>
    <property type="match status" value="1"/>
</dbReference>
<comment type="caution">
    <text evidence="4">The sequence shown here is derived from an EMBL/GenBank/DDBJ whole genome shotgun (WGS) entry which is preliminary data.</text>
</comment>
<keyword evidence="5" id="KW-1185">Reference proteome</keyword>
<dbReference type="Pfam" id="PF00884">
    <property type="entry name" value="Sulfatase"/>
    <property type="match status" value="1"/>
</dbReference>
<evidence type="ECO:0000313" key="5">
    <source>
        <dbReference type="Proteomes" id="UP000315010"/>
    </source>
</evidence>
<dbReference type="EMBL" id="SJPJ01000001">
    <property type="protein sequence ID" value="TWT80756.1"/>
    <property type="molecule type" value="Genomic_DNA"/>
</dbReference>
<dbReference type="PANTHER" id="PTHR45953">
    <property type="entry name" value="IDURONATE 2-SULFATASE"/>
    <property type="match status" value="1"/>
</dbReference>
<dbReference type="GO" id="GO:0046872">
    <property type="term" value="F:metal ion binding"/>
    <property type="evidence" value="ECO:0007669"/>
    <property type="project" value="UniProtKB-KW"/>
</dbReference>
<evidence type="ECO:0000313" key="4">
    <source>
        <dbReference type="EMBL" id="TWT80756.1"/>
    </source>
</evidence>
<keyword evidence="1" id="KW-0479">Metal-binding</keyword>
<sequence>MNKRTLALCFGLCLISHLYRINQACNANKPNVVFLMADDHQAMAMGCMGNAEIETPNLDELAARGILFERCYATSPLCMASRATVMSGMYEYKTGCNFLTGDLSSEVWKNQSYPVLLKQAGYRTAFAGKWGFSISDPESAGKSVYDASRDFDHWGALQGGQGYYATGKNPNMVNYAKRYPHVTRALGAFGRDFIKESAGLDQPFCLSLSFKAPHKPHNEIDPQDQKHYASVTFAKPPGFDQEGLSLLPVQAKTGRQFVQRSEWDKEHYQDHLKAYYQLISGVDSAVGMVVDALKERGVANNTVIIYTADNGYFCGAHGLQGKVLPYEHASRIPLIIFDPRTSNGSRGVTTKAIIGNIDFAPTMLDLAGVPIPAQMDGKSLVPIVRNPNRRVRSELGIVQNWDWANRDLPKALSVVSEDWKYILWCYADEATPVAEELFDLSGDPSELNNVAANPEKRETLETMRNNYDAFHKHWVNNCVNVPSYQRFEQIFDRKIPWQEKNFRTFNPQFRASQQQRLEEIYEDLTGAKYPKRQR</sequence>
<dbReference type="Gene3D" id="3.40.720.10">
    <property type="entry name" value="Alkaline Phosphatase, subunit A"/>
    <property type="match status" value="1"/>
</dbReference>
<proteinExistence type="predicted"/>
<dbReference type="InterPro" id="IPR017850">
    <property type="entry name" value="Alkaline_phosphatase_core_sf"/>
</dbReference>
<dbReference type="EC" id="3.1.6.6" evidence="4"/>
<keyword evidence="2 4" id="KW-0378">Hydrolase</keyword>
<evidence type="ECO:0000256" key="1">
    <source>
        <dbReference type="ARBA" id="ARBA00022723"/>
    </source>
</evidence>
<evidence type="ECO:0000259" key="3">
    <source>
        <dbReference type="Pfam" id="PF00884"/>
    </source>
</evidence>
<feature type="domain" description="Sulfatase N-terminal" evidence="3">
    <location>
        <begin position="30"/>
        <end position="369"/>
    </location>
</feature>
<dbReference type="PANTHER" id="PTHR45953:SF1">
    <property type="entry name" value="IDURONATE 2-SULFATASE"/>
    <property type="match status" value="1"/>
</dbReference>
<dbReference type="GO" id="GO:0047753">
    <property type="term" value="F:choline-sulfatase activity"/>
    <property type="evidence" value="ECO:0007669"/>
    <property type="project" value="UniProtKB-EC"/>
</dbReference>
<dbReference type="GO" id="GO:0005737">
    <property type="term" value="C:cytoplasm"/>
    <property type="evidence" value="ECO:0007669"/>
    <property type="project" value="TreeGrafter"/>
</dbReference>
<dbReference type="AlphaFoldDB" id="A0A5C5Z158"/>
<protein>
    <submittedName>
        <fullName evidence="4">Choline-sulfatase</fullName>
        <ecNumber evidence="4">3.1.6.6</ecNumber>
    </submittedName>
</protein>
<accession>A0A5C5Z158</accession>
<gene>
    <name evidence="4" type="primary">betC_13</name>
    <name evidence="4" type="ORF">CA13_22020</name>
</gene>
<name>A0A5C5Z158_9BACT</name>
<dbReference type="Proteomes" id="UP000315010">
    <property type="component" value="Unassembled WGS sequence"/>
</dbReference>